<feature type="region of interest" description="Disordered" evidence="1">
    <location>
        <begin position="148"/>
        <end position="186"/>
    </location>
</feature>
<dbReference type="Proteomes" id="UP000052978">
    <property type="component" value="Unassembled WGS sequence"/>
</dbReference>
<dbReference type="AlphaFoldDB" id="S7MK59"/>
<proteinExistence type="predicted"/>
<gene>
    <name evidence="2" type="ORF">D623_10026127</name>
</gene>
<dbReference type="EMBL" id="KE161549">
    <property type="protein sequence ID" value="EPQ04461.1"/>
    <property type="molecule type" value="Genomic_DNA"/>
</dbReference>
<reference evidence="2 3" key="1">
    <citation type="journal article" date="2013" name="Nat. Commun.">
        <title>Genome analysis reveals insights into physiology and longevity of the Brandt's bat Myotis brandtii.</title>
        <authorList>
            <person name="Seim I."/>
            <person name="Fang X."/>
            <person name="Xiong Z."/>
            <person name="Lobanov A.V."/>
            <person name="Huang Z."/>
            <person name="Ma S."/>
            <person name="Feng Y."/>
            <person name="Turanov A.A."/>
            <person name="Zhu Y."/>
            <person name="Lenz T.L."/>
            <person name="Gerashchenko M.V."/>
            <person name="Fan D."/>
            <person name="Hee Yim S."/>
            <person name="Yao X."/>
            <person name="Jordan D."/>
            <person name="Xiong Y."/>
            <person name="Ma Y."/>
            <person name="Lyapunov A.N."/>
            <person name="Chen G."/>
            <person name="Kulakova O.I."/>
            <person name="Sun Y."/>
            <person name="Lee S.G."/>
            <person name="Bronson R.T."/>
            <person name="Moskalev A.A."/>
            <person name="Sunyaev S.R."/>
            <person name="Zhang G."/>
            <person name="Krogh A."/>
            <person name="Wang J."/>
            <person name="Gladyshev V.N."/>
        </authorList>
    </citation>
    <scope>NUCLEOTIDE SEQUENCE [LARGE SCALE GENOMIC DNA]</scope>
</reference>
<feature type="region of interest" description="Disordered" evidence="1">
    <location>
        <begin position="29"/>
        <end position="71"/>
    </location>
</feature>
<evidence type="ECO:0000313" key="2">
    <source>
        <dbReference type="EMBL" id="EPQ04461.1"/>
    </source>
</evidence>
<evidence type="ECO:0000256" key="1">
    <source>
        <dbReference type="SAM" id="MobiDB-lite"/>
    </source>
</evidence>
<feature type="compositionally biased region" description="Polar residues" evidence="1">
    <location>
        <begin position="58"/>
        <end position="71"/>
    </location>
</feature>
<protein>
    <submittedName>
        <fullName evidence="2">Uncharacterized protein</fullName>
    </submittedName>
</protein>
<name>S7MK59_MYOBR</name>
<keyword evidence="3" id="KW-1185">Reference proteome</keyword>
<sequence>MPAEALHGESAGLGSCFHAEVVASLQTSLGEDSMVDSPRGPPHADAEAPRTLRKPLWTESSLSTRDPPKTSTALWVQQRGWRRGHALPPRASLNDNQLLPGGDQGVTPGTQVLGLLLATNRTVNVGPQPHPCPRTNNTLVWCWEEKGVTRESPGPSYRPASPSTEGGQSCKTLSVLGKPDLPRAPN</sequence>
<organism evidence="2 3">
    <name type="scientific">Myotis brandtii</name>
    <name type="common">Brandt's bat</name>
    <dbReference type="NCBI Taxonomy" id="109478"/>
    <lineage>
        <taxon>Eukaryota</taxon>
        <taxon>Metazoa</taxon>
        <taxon>Chordata</taxon>
        <taxon>Craniata</taxon>
        <taxon>Vertebrata</taxon>
        <taxon>Euteleostomi</taxon>
        <taxon>Mammalia</taxon>
        <taxon>Eutheria</taxon>
        <taxon>Laurasiatheria</taxon>
        <taxon>Chiroptera</taxon>
        <taxon>Yangochiroptera</taxon>
        <taxon>Vespertilionidae</taxon>
        <taxon>Myotis</taxon>
    </lineage>
</organism>
<accession>S7MK59</accession>
<feature type="compositionally biased region" description="Polar residues" evidence="1">
    <location>
        <begin position="161"/>
        <end position="172"/>
    </location>
</feature>
<evidence type="ECO:0000313" key="3">
    <source>
        <dbReference type="Proteomes" id="UP000052978"/>
    </source>
</evidence>